<evidence type="ECO:0000313" key="1">
    <source>
        <dbReference type="EMBL" id="KAK7500091.1"/>
    </source>
</evidence>
<gene>
    <name evidence="1" type="ORF">BaRGS_00008638</name>
</gene>
<sequence length="89" mass="9425">MLACIPATQYDLVTKTDRMHWLKQFSQDNAVRLSASTGLGHADPTDQLTRVGSGAGHWPAEGGAGIVPSCNSLAYWATAIHEVLMGSNA</sequence>
<keyword evidence="2" id="KW-1185">Reference proteome</keyword>
<proteinExistence type="predicted"/>
<name>A0ABD0LLH8_9CAEN</name>
<dbReference type="Proteomes" id="UP001519460">
    <property type="component" value="Unassembled WGS sequence"/>
</dbReference>
<organism evidence="1 2">
    <name type="scientific">Batillaria attramentaria</name>
    <dbReference type="NCBI Taxonomy" id="370345"/>
    <lineage>
        <taxon>Eukaryota</taxon>
        <taxon>Metazoa</taxon>
        <taxon>Spiralia</taxon>
        <taxon>Lophotrochozoa</taxon>
        <taxon>Mollusca</taxon>
        <taxon>Gastropoda</taxon>
        <taxon>Caenogastropoda</taxon>
        <taxon>Sorbeoconcha</taxon>
        <taxon>Cerithioidea</taxon>
        <taxon>Batillariidae</taxon>
        <taxon>Batillaria</taxon>
    </lineage>
</organism>
<accession>A0ABD0LLH8</accession>
<evidence type="ECO:0000313" key="2">
    <source>
        <dbReference type="Proteomes" id="UP001519460"/>
    </source>
</evidence>
<reference evidence="1 2" key="1">
    <citation type="journal article" date="2023" name="Sci. Data">
        <title>Genome assembly of the Korean intertidal mud-creeper Batillaria attramentaria.</title>
        <authorList>
            <person name="Patra A.K."/>
            <person name="Ho P.T."/>
            <person name="Jun S."/>
            <person name="Lee S.J."/>
            <person name="Kim Y."/>
            <person name="Won Y.J."/>
        </authorList>
    </citation>
    <scope>NUCLEOTIDE SEQUENCE [LARGE SCALE GENOMIC DNA]</scope>
    <source>
        <strain evidence="1">Wonlab-2016</strain>
    </source>
</reference>
<dbReference type="AlphaFoldDB" id="A0ABD0LLH8"/>
<dbReference type="EMBL" id="JACVVK020000039">
    <property type="protein sequence ID" value="KAK7500091.1"/>
    <property type="molecule type" value="Genomic_DNA"/>
</dbReference>
<comment type="caution">
    <text evidence="1">The sequence shown here is derived from an EMBL/GenBank/DDBJ whole genome shotgun (WGS) entry which is preliminary data.</text>
</comment>
<protein>
    <submittedName>
        <fullName evidence="1">Uncharacterized protein</fullName>
    </submittedName>
</protein>